<dbReference type="Proteomes" id="UP000754710">
    <property type="component" value="Unassembled WGS sequence"/>
</dbReference>
<dbReference type="InterPro" id="IPR010273">
    <property type="entry name" value="DUF881"/>
</dbReference>
<gene>
    <name evidence="3" type="ORF">K1X13_00400</name>
</gene>
<dbReference type="PANTHER" id="PTHR37313:SF2">
    <property type="entry name" value="UPF0749 PROTEIN YLXX"/>
    <property type="match status" value="1"/>
</dbReference>
<dbReference type="Gene3D" id="3.30.70.1880">
    <property type="entry name" value="Protein of unknown function DUF881"/>
    <property type="match status" value="1"/>
</dbReference>
<keyword evidence="4" id="KW-1185">Reference proteome</keyword>
<dbReference type="RefSeq" id="WP_221023084.1">
    <property type="nucleotide sequence ID" value="NZ_JAIEZQ010000001.1"/>
</dbReference>
<feature type="coiled-coil region" evidence="2">
    <location>
        <begin position="56"/>
        <end position="90"/>
    </location>
</feature>
<sequence length="247" mass="26037">MSDQNSSPGRDRLLHALRRPGRGQVAAGVLLAVVGFAGVVQVQSTEQNDDYEGLREEDLVQLLNSLSAASQRAENEITQLEQTRSSLRNDTDSRQAALEQAQQQADVLGILAGTLPAVGPGIEVTVKDPGGKVGIDQMLNGIEELRDSGAEAIEINDAARVVAQTALEDGDTGIVVDGKPLAPPYTLEVIGEPKTLTEALNFTGGFVADVEGPLVGGEVTIEQKEELEVATLSDAAQPEYADPLDTE</sequence>
<protein>
    <submittedName>
        <fullName evidence="3">DUF881 domain-containing protein</fullName>
    </submittedName>
</protein>
<evidence type="ECO:0000313" key="4">
    <source>
        <dbReference type="Proteomes" id="UP000754710"/>
    </source>
</evidence>
<comment type="caution">
    <text evidence="3">The sequence shown here is derived from an EMBL/GenBank/DDBJ whole genome shotgun (WGS) entry which is preliminary data.</text>
</comment>
<evidence type="ECO:0000256" key="1">
    <source>
        <dbReference type="ARBA" id="ARBA00009108"/>
    </source>
</evidence>
<name>A0ABS7RGT4_9ACTN</name>
<evidence type="ECO:0000313" key="3">
    <source>
        <dbReference type="EMBL" id="MBY9073268.1"/>
    </source>
</evidence>
<keyword evidence="2" id="KW-0175">Coiled coil</keyword>
<reference evidence="3 4" key="1">
    <citation type="submission" date="2021-08" db="EMBL/GenBank/DDBJ databases">
        <title>Nocardioides bacterium WL0053 sp. nov., isolated from the sediment.</title>
        <authorList>
            <person name="Wang L."/>
            <person name="Zhang D."/>
            <person name="Zhang A."/>
        </authorList>
    </citation>
    <scope>NUCLEOTIDE SEQUENCE [LARGE SCALE GENOMIC DNA]</scope>
    <source>
        <strain evidence="3 4">WL0053</strain>
    </source>
</reference>
<comment type="similarity">
    <text evidence="1">Belongs to the UPF0749 family.</text>
</comment>
<proteinExistence type="inferred from homology"/>
<dbReference type="Pfam" id="PF05949">
    <property type="entry name" value="DUF881"/>
    <property type="match status" value="1"/>
</dbReference>
<dbReference type="PANTHER" id="PTHR37313">
    <property type="entry name" value="UPF0749 PROTEIN RV1825"/>
    <property type="match status" value="1"/>
</dbReference>
<dbReference type="EMBL" id="JAIEZQ010000001">
    <property type="protein sequence ID" value="MBY9073268.1"/>
    <property type="molecule type" value="Genomic_DNA"/>
</dbReference>
<organism evidence="3 4">
    <name type="scientific">Nocardioides jiangsuensis</name>
    <dbReference type="NCBI Taxonomy" id="2866161"/>
    <lineage>
        <taxon>Bacteria</taxon>
        <taxon>Bacillati</taxon>
        <taxon>Actinomycetota</taxon>
        <taxon>Actinomycetes</taxon>
        <taxon>Propionibacteriales</taxon>
        <taxon>Nocardioidaceae</taxon>
        <taxon>Nocardioides</taxon>
    </lineage>
</organism>
<accession>A0ABS7RGT4</accession>
<evidence type="ECO:0000256" key="2">
    <source>
        <dbReference type="SAM" id="Coils"/>
    </source>
</evidence>